<evidence type="ECO:0000256" key="3">
    <source>
        <dbReference type="ARBA" id="ARBA00022484"/>
    </source>
</evidence>
<evidence type="ECO:0000256" key="5">
    <source>
        <dbReference type="ARBA" id="ARBA00022695"/>
    </source>
</evidence>
<comment type="catalytic activity">
    <reaction evidence="8">
        <text>RNA(n) + a ribonucleoside 5'-triphosphate = RNA(n+1) + diphosphate</text>
        <dbReference type="Rhea" id="RHEA:21248"/>
        <dbReference type="Rhea" id="RHEA-COMP:14527"/>
        <dbReference type="Rhea" id="RHEA-COMP:17342"/>
        <dbReference type="ChEBI" id="CHEBI:33019"/>
        <dbReference type="ChEBI" id="CHEBI:61557"/>
        <dbReference type="ChEBI" id="CHEBI:140395"/>
        <dbReference type="EC" id="2.7.7.48"/>
    </reaction>
</comment>
<reference evidence="10" key="2">
    <citation type="journal article" date="2015" name="Elife">
        <title>Unprecedented genomic diversity of RNA viruses in arthropods reveals the ancestry of negative-sense RNA viruses.</title>
        <authorList>
            <person name="Li C.X."/>
            <person name="Shi M."/>
            <person name="Tian J.H."/>
            <person name="Lin X.D."/>
            <person name="Kang Y.J."/>
            <person name="Chen L.J."/>
            <person name="Qin X.C."/>
            <person name="Xu J."/>
            <person name="Holmes E.C."/>
            <person name="Zhang Y.Z."/>
        </authorList>
    </citation>
    <scope>NUCLEOTIDE SEQUENCE</scope>
    <source>
        <strain evidence="10">BFJSC-1</strain>
    </source>
</reference>
<feature type="domain" description="RdRp catalytic" evidence="9">
    <location>
        <begin position="316"/>
        <end position="513"/>
    </location>
</feature>
<keyword evidence="6" id="KW-0547">Nucleotide-binding</keyword>
<dbReference type="GO" id="GO:0003968">
    <property type="term" value="F:RNA-directed RNA polymerase activity"/>
    <property type="evidence" value="ECO:0007669"/>
    <property type="project" value="UniProtKB-KW"/>
</dbReference>
<sequence>MTDPFNEVPNSFLSAVFKSGQTRRDIRHPDQSVLNNLGSVSALYLYANPPPNAYGTPAPKIAETVLRSYEFNKKEENKIINIDGYRIDNPVWENKGNFPFGEVHSNWHPGEMHTMALNFYNHNRVYIKETANLVIESALTSNSDILTKGKQTWDPITERSLPSAQAYSEYCDFLIENGFPNHHSLIGLIKYTFELMNKPTVIGKKVKWKYEEKVKSVMGQRVTTKKKIQYVVKKQYEGDEAYKYVMNLIRSFCGYNKSGERAHLKRRAIASPSIPMRAFLYIVEDFHLRLGKRIKGSTISIGGDEKKMKIIETMNSAAVDPISERTLQATQDATKWNECLSAGGFGMMSKTFFDDEIRTFGDEMNENEKLFGKICEASHFLLSLKRIILGDGLQGKSEGRHGKMEFTEENLPRFNTLTREWVSKSLPLLEDNCYLSASSGMLMGMHNAASTTLGLLSVGYRKEEESNIYTLRSSDDSMTLYATSTLQKMNTLIDTEDLNLQLCGINLSKKKTFIFKFGYGEYTSWYQDGKMVAQYGPETTTLRPGGNNPPDDFNNLARTTSVSLMKLETNEIGAEAKIRLGVHNIRSLYMIKQKDRNESNISRECLVLSDGGLNLWDCSNCHLEETSLKEHFATTQEEKDYFLRIRNPDNPFSMEPKEEVTWSKDAGTLTIDYAETPRTVFHFVKRTNRTIKNVRGPTHAEEEKANSEAIRLLTMADISTLVKVPSGSHNMASHMVSCMRTMSSGLELNEEEQALLEGALKILKEGKRTPDYDETEDINLVD</sequence>
<evidence type="ECO:0000256" key="1">
    <source>
        <dbReference type="ARBA" id="ARBA00012494"/>
    </source>
</evidence>
<evidence type="ECO:0000313" key="10">
    <source>
        <dbReference type="EMBL" id="AJG39089.1"/>
    </source>
</evidence>
<organism evidence="10">
    <name type="scientific">Wuhan Louse Fly Virus 3</name>
    <dbReference type="NCBI Taxonomy" id="1608117"/>
    <lineage>
        <taxon>Viruses</taxon>
        <taxon>Riboviria</taxon>
        <taxon>Orthornavirae</taxon>
        <taxon>Negarnaviricota</taxon>
        <taxon>Polyploviricotina</taxon>
        <taxon>Insthoviricetes</taxon>
        <taxon>Articulavirales</taxon>
        <taxon>Orthomyxoviridae</taxon>
        <taxon>Quaranjavirus</taxon>
    </lineage>
</organism>
<dbReference type="GO" id="GO:0003723">
    <property type="term" value="F:RNA binding"/>
    <property type="evidence" value="ECO:0007669"/>
    <property type="project" value="InterPro"/>
</dbReference>
<dbReference type="PROSITE" id="PS50525">
    <property type="entry name" value="RDRP_SSRNA_NEG_SEG"/>
    <property type="match status" value="1"/>
</dbReference>
<protein>
    <recommendedName>
        <fullName evidence="2 8">RNA-directed RNA polymerase catalytic subunit</fullName>
        <ecNumber evidence="1 8">2.7.7.48</ecNumber>
    </recommendedName>
</protein>
<dbReference type="InterPro" id="IPR001407">
    <property type="entry name" value="RNA_pol_PB1_influenza"/>
</dbReference>
<evidence type="ECO:0000256" key="2">
    <source>
        <dbReference type="ARBA" id="ARBA00020035"/>
    </source>
</evidence>
<dbReference type="Pfam" id="PF00602">
    <property type="entry name" value="Flu_PB1"/>
    <property type="match status" value="1"/>
</dbReference>
<keyword evidence="4" id="KW-0808">Transferase</keyword>
<dbReference type="InterPro" id="IPR007099">
    <property type="entry name" value="RNA-dir_pol_NSvirus"/>
</dbReference>
<dbReference type="GO" id="GO:0039694">
    <property type="term" value="P:viral RNA genome replication"/>
    <property type="evidence" value="ECO:0007669"/>
    <property type="project" value="InterPro"/>
</dbReference>
<keyword evidence="3 8" id="KW-0696">RNA-directed RNA polymerase</keyword>
<dbReference type="EMBL" id="KM817620">
    <property type="protein sequence ID" value="AJG39089.1"/>
    <property type="molecule type" value="Viral_cRNA"/>
</dbReference>
<evidence type="ECO:0000256" key="6">
    <source>
        <dbReference type="ARBA" id="ARBA00022741"/>
    </source>
</evidence>
<evidence type="ECO:0000259" key="9">
    <source>
        <dbReference type="PROSITE" id="PS50525"/>
    </source>
</evidence>
<gene>
    <name evidence="10" type="primary">PB1</name>
</gene>
<evidence type="ECO:0000256" key="8">
    <source>
        <dbReference type="RuleBase" id="RU004330"/>
    </source>
</evidence>
<dbReference type="EC" id="2.7.7.48" evidence="1 8"/>
<accession>A0A0B5KES3</accession>
<reference evidence="10" key="1">
    <citation type="submission" date="2014-09" db="EMBL/GenBank/DDBJ databases">
        <authorList>
            <person name="Li C.-X."/>
            <person name="Shi M."/>
            <person name="Tian J.-H."/>
            <person name="Lin X.-D."/>
            <person name="Kang Y.-J."/>
            <person name="Qin X.-C."/>
            <person name="Chen L.-J."/>
            <person name="Xu J."/>
            <person name="Holmes E.C."/>
        </authorList>
    </citation>
    <scope>NUCLEOTIDE SEQUENCE</scope>
    <source>
        <strain evidence="10">BFJSC-1</strain>
    </source>
</reference>
<evidence type="ECO:0000256" key="4">
    <source>
        <dbReference type="ARBA" id="ARBA00022679"/>
    </source>
</evidence>
<keyword evidence="5" id="KW-0548">Nucleotidyltransferase</keyword>
<evidence type="ECO:0000256" key="7">
    <source>
        <dbReference type="ARBA" id="ARBA00022953"/>
    </source>
</evidence>
<name>A0A0B5KES3_9ORTO</name>
<dbReference type="GO" id="GO:0000166">
    <property type="term" value="F:nucleotide binding"/>
    <property type="evidence" value="ECO:0007669"/>
    <property type="project" value="UniProtKB-KW"/>
</dbReference>
<proteinExistence type="predicted"/>
<keyword evidence="7" id="KW-0693">Viral RNA replication</keyword>